<evidence type="ECO:0000256" key="6">
    <source>
        <dbReference type="ARBA" id="ARBA00022741"/>
    </source>
</evidence>
<dbReference type="PANTHER" id="PTHR43065">
    <property type="entry name" value="SENSOR HISTIDINE KINASE"/>
    <property type="match status" value="1"/>
</dbReference>
<dbReference type="EMBL" id="JAGSSW010000002">
    <property type="protein sequence ID" value="MBR8463575.1"/>
    <property type="molecule type" value="Genomic_DNA"/>
</dbReference>
<keyword evidence="7 14" id="KW-0418">Kinase</keyword>
<gene>
    <name evidence="14" type="ORF">KDD93_03185</name>
</gene>
<evidence type="ECO:0000256" key="11">
    <source>
        <dbReference type="ARBA" id="ARBA00023136"/>
    </source>
</evidence>
<reference evidence="14 15" key="1">
    <citation type="submission" date="2021-04" db="EMBL/GenBank/DDBJ databases">
        <title>Molecular and phenotypic characterization and identification of bacterial isolates recovered from the Anatolian ground squirrels (Spermophilus xanthoprymnus) and which have the potential to form a new species in the Campylobacter genus.</title>
        <authorList>
            <person name="Aydin F."/>
            <person name="Abay S."/>
            <person name="Kayman T."/>
            <person name="Karakaya E."/>
            <person name="Mustak H.K."/>
            <person name="Mustak I.B."/>
            <person name="Bilgin N."/>
            <person name="Duzler A."/>
            <person name="Sahin O."/>
            <person name="Guran O."/>
            <person name="Saticioglu I.B."/>
        </authorList>
    </citation>
    <scope>NUCLEOTIDE SEQUENCE [LARGE SCALE GENOMIC DNA]</scope>
    <source>
        <strain evidence="15">faydin-G24</strain>
    </source>
</reference>
<evidence type="ECO:0000313" key="14">
    <source>
        <dbReference type="EMBL" id="MBR8463575.1"/>
    </source>
</evidence>
<dbReference type="SUPFAM" id="SSF103190">
    <property type="entry name" value="Sensory domain-like"/>
    <property type="match status" value="1"/>
</dbReference>
<keyword evidence="11 12" id="KW-0472">Membrane</keyword>
<dbReference type="InterPro" id="IPR005467">
    <property type="entry name" value="His_kinase_dom"/>
</dbReference>
<keyword evidence="6" id="KW-0547">Nucleotide-binding</keyword>
<evidence type="ECO:0000256" key="12">
    <source>
        <dbReference type="SAM" id="Phobius"/>
    </source>
</evidence>
<evidence type="ECO:0000256" key="9">
    <source>
        <dbReference type="ARBA" id="ARBA00022989"/>
    </source>
</evidence>
<evidence type="ECO:0000256" key="4">
    <source>
        <dbReference type="ARBA" id="ARBA00022679"/>
    </source>
</evidence>
<protein>
    <submittedName>
        <fullName evidence="14">Sensor histidine kinase</fullName>
    </submittedName>
</protein>
<keyword evidence="4" id="KW-0808">Transferase</keyword>
<evidence type="ECO:0000256" key="8">
    <source>
        <dbReference type="ARBA" id="ARBA00022840"/>
    </source>
</evidence>
<evidence type="ECO:0000313" key="15">
    <source>
        <dbReference type="Proteomes" id="UP000682951"/>
    </source>
</evidence>
<accession>A0ABS5HH64</accession>
<keyword evidence="9 12" id="KW-1133">Transmembrane helix</keyword>
<dbReference type="SUPFAM" id="SSF47384">
    <property type="entry name" value="Homodimeric domain of signal transducing histidine kinase"/>
    <property type="match status" value="1"/>
</dbReference>
<keyword evidence="2" id="KW-1003">Cell membrane</keyword>
<keyword evidence="3" id="KW-0597">Phosphoprotein</keyword>
<sequence>MIENFKRHHIIVIFSIIFLTLMLINYTINRSFVKEILINEQVSMLKNSSNKVEKWLENKKHSLKSINQLISKFSPEKDEQIIKDILQKSESIANFSSIYVGYENSTIISSKEFIRPSGYAPINRPWYQNTIKSGGIYITKPYIDAGLKKPVVSICQKINSIQNLGVLCGILLFDDIKNELSSYKLENNGFIFLTDDSFKPLIYPNDNFKNNYGFLKTTNKVDTSHIETKNEILSFKKLENSTLILIAKTPKNNIYDKINEQFIINFAIYILSIFLFLILAYFYNKKINRQKAEFEKTKREYEILLFSQAKMAELGQMIGAISHQWIQPLNSLSIFLGNLVQFKKLGKLSDDIFYENTKRSLENIDYMANTMSIFKNFYRLQTTTQKFDIKQAILDTIFILFTHHSNVNIKVTLKSKTDTNCINYINEFKQIIACLVQNSKEALKDKKCAKIVINITKEQNKFIIRVIDNADGIKTENIGKIFTPFSSTKNSSGLGLYISKLIANKKLKGDLVLQKSKNPTIFTLTIAKENV</sequence>
<dbReference type="InterPro" id="IPR036890">
    <property type="entry name" value="HATPase_C_sf"/>
</dbReference>
<keyword evidence="10" id="KW-0902">Two-component regulatory system</keyword>
<dbReference type="SMART" id="SM00387">
    <property type="entry name" value="HATPase_c"/>
    <property type="match status" value="1"/>
</dbReference>
<comment type="subcellular location">
    <subcellularLocation>
        <location evidence="1">Cell membrane</location>
        <topology evidence="1">Multi-pass membrane protein</topology>
    </subcellularLocation>
</comment>
<evidence type="ECO:0000256" key="10">
    <source>
        <dbReference type="ARBA" id="ARBA00023012"/>
    </source>
</evidence>
<dbReference type="Gene3D" id="3.30.565.10">
    <property type="entry name" value="Histidine kinase-like ATPase, C-terminal domain"/>
    <property type="match status" value="1"/>
</dbReference>
<dbReference type="Gene3D" id="3.30.450.20">
    <property type="entry name" value="PAS domain"/>
    <property type="match status" value="2"/>
</dbReference>
<dbReference type="Gene3D" id="1.10.287.130">
    <property type="match status" value="1"/>
</dbReference>
<evidence type="ECO:0000259" key="13">
    <source>
        <dbReference type="PROSITE" id="PS50109"/>
    </source>
</evidence>
<dbReference type="RefSeq" id="WP_212141697.1">
    <property type="nucleotide sequence ID" value="NZ_JAGSSW010000002.1"/>
</dbReference>
<evidence type="ECO:0000256" key="7">
    <source>
        <dbReference type="ARBA" id="ARBA00022777"/>
    </source>
</evidence>
<keyword evidence="15" id="KW-1185">Reference proteome</keyword>
<keyword evidence="5 12" id="KW-0812">Transmembrane</keyword>
<evidence type="ECO:0000256" key="2">
    <source>
        <dbReference type="ARBA" id="ARBA00022475"/>
    </source>
</evidence>
<dbReference type="PANTHER" id="PTHR43065:SF10">
    <property type="entry name" value="PEROXIDE STRESS-ACTIVATED HISTIDINE KINASE MAK3"/>
    <property type="match status" value="1"/>
</dbReference>
<evidence type="ECO:0000256" key="1">
    <source>
        <dbReference type="ARBA" id="ARBA00004651"/>
    </source>
</evidence>
<evidence type="ECO:0000256" key="3">
    <source>
        <dbReference type="ARBA" id="ARBA00022553"/>
    </source>
</evidence>
<dbReference type="InterPro" id="IPR033479">
    <property type="entry name" value="dCache_1"/>
</dbReference>
<dbReference type="GO" id="GO:0016301">
    <property type="term" value="F:kinase activity"/>
    <property type="evidence" value="ECO:0007669"/>
    <property type="project" value="UniProtKB-KW"/>
</dbReference>
<dbReference type="InterPro" id="IPR029151">
    <property type="entry name" value="Sensor-like_sf"/>
</dbReference>
<dbReference type="Pfam" id="PF02518">
    <property type="entry name" value="HATPase_c"/>
    <property type="match status" value="1"/>
</dbReference>
<dbReference type="PROSITE" id="PS50109">
    <property type="entry name" value="HIS_KIN"/>
    <property type="match status" value="1"/>
</dbReference>
<dbReference type="InterPro" id="IPR036097">
    <property type="entry name" value="HisK_dim/P_sf"/>
</dbReference>
<dbReference type="Pfam" id="PF02743">
    <property type="entry name" value="dCache_1"/>
    <property type="match status" value="1"/>
</dbReference>
<dbReference type="InterPro" id="IPR003594">
    <property type="entry name" value="HATPase_dom"/>
</dbReference>
<comment type="caution">
    <text evidence="14">The sequence shown here is derived from an EMBL/GenBank/DDBJ whole genome shotgun (WGS) entry which is preliminary data.</text>
</comment>
<feature type="transmembrane region" description="Helical" evidence="12">
    <location>
        <begin position="9"/>
        <end position="28"/>
    </location>
</feature>
<feature type="domain" description="Histidine kinase" evidence="13">
    <location>
        <begin position="320"/>
        <end position="530"/>
    </location>
</feature>
<proteinExistence type="predicted"/>
<dbReference type="CDD" id="cd18773">
    <property type="entry name" value="PDC1_HK_sensor"/>
    <property type="match status" value="1"/>
</dbReference>
<organism evidence="14 15">
    <name type="scientific">Campylobacter anatolicus</name>
    <dbReference type="NCBI Taxonomy" id="2829105"/>
    <lineage>
        <taxon>Bacteria</taxon>
        <taxon>Pseudomonadati</taxon>
        <taxon>Campylobacterota</taxon>
        <taxon>Epsilonproteobacteria</taxon>
        <taxon>Campylobacterales</taxon>
        <taxon>Campylobacteraceae</taxon>
        <taxon>Campylobacter</taxon>
    </lineage>
</organism>
<evidence type="ECO:0000256" key="5">
    <source>
        <dbReference type="ARBA" id="ARBA00022692"/>
    </source>
</evidence>
<keyword evidence="8" id="KW-0067">ATP-binding</keyword>
<dbReference type="Proteomes" id="UP000682951">
    <property type="component" value="Unassembled WGS sequence"/>
</dbReference>
<name>A0ABS5HH64_9BACT</name>
<dbReference type="SUPFAM" id="SSF55874">
    <property type="entry name" value="ATPase domain of HSP90 chaperone/DNA topoisomerase II/histidine kinase"/>
    <property type="match status" value="1"/>
</dbReference>
<feature type="transmembrane region" description="Helical" evidence="12">
    <location>
        <begin position="262"/>
        <end position="283"/>
    </location>
</feature>